<reference evidence="3" key="1">
    <citation type="submission" date="2017-02" db="UniProtKB">
        <authorList>
            <consortium name="WormBaseParasite"/>
        </authorList>
    </citation>
    <scope>IDENTIFICATION</scope>
</reference>
<dbReference type="EMBL" id="UYSL01022380">
    <property type="protein sequence ID" value="VDL80349.1"/>
    <property type="molecule type" value="Genomic_DNA"/>
</dbReference>
<gene>
    <name evidence="1" type="ORF">NBR_LOCUS16754</name>
</gene>
<dbReference type="Proteomes" id="UP000271162">
    <property type="component" value="Unassembled WGS sequence"/>
</dbReference>
<dbReference type="WBParaSite" id="NBR_0001675301-mRNA-1">
    <property type="protein sequence ID" value="NBR_0001675301-mRNA-1"/>
    <property type="gene ID" value="NBR_0001675301"/>
</dbReference>
<reference evidence="1 2" key="2">
    <citation type="submission" date="2018-11" db="EMBL/GenBank/DDBJ databases">
        <authorList>
            <consortium name="Pathogen Informatics"/>
        </authorList>
    </citation>
    <scope>NUCLEOTIDE SEQUENCE [LARGE SCALE GENOMIC DNA]</scope>
</reference>
<organism evidence="3">
    <name type="scientific">Nippostrongylus brasiliensis</name>
    <name type="common">Rat hookworm</name>
    <dbReference type="NCBI Taxonomy" id="27835"/>
    <lineage>
        <taxon>Eukaryota</taxon>
        <taxon>Metazoa</taxon>
        <taxon>Ecdysozoa</taxon>
        <taxon>Nematoda</taxon>
        <taxon>Chromadorea</taxon>
        <taxon>Rhabditida</taxon>
        <taxon>Rhabditina</taxon>
        <taxon>Rhabditomorpha</taxon>
        <taxon>Strongyloidea</taxon>
        <taxon>Heligmosomidae</taxon>
        <taxon>Nippostrongylus</taxon>
    </lineage>
</organism>
<sequence length="254" mass="29076">MHSFTVRAWPFNLKIGVVALSYVEIEAQNFRGQLRFETYGEPLEGCLRNCYLLNDCTIAVYIDTLPEGGGAYEIRRDATYTECNPKFTFPTLIPFTRPNETDGITTATQCDVSKVIVYVNTHGVHFHAFEDQEIKIMKDLTPMCSIFFIKDELPGCSSIPVYQLQRRRRLLFGEKYGASFLYLKYHAYTSSATCTSSTPSCERSVILREYKNTTMEDYVYLPEGTVHPQLEYTEVNIPIHVHYTNCSLATLQMS</sequence>
<evidence type="ECO:0000313" key="1">
    <source>
        <dbReference type="EMBL" id="VDL80349.1"/>
    </source>
</evidence>
<protein>
    <submittedName>
        <fullName evidence="3">CW domain-containing protein</fullName>
    </submittedName>
</protein>
<dbReference type="AlphaFoldDB" id="A0A0N4YIK8"/>
<keyword evidence="2" id="KW-1185">Reference proteome</keyword>
<name>A0A0N4YIK8_NIPBR</name>
<proteinExistence type="predicted"/>
<evidence type="ECO:0000313" key="2">
    <source>
        <dbReference type="Proteomes" id="UP000271162"/>
    </source>
</evidence>
<accession>A0A0N4YIK8</accession>
<evidence type="ECO:0000313" key="3">
    <source>
        <dbReference type="WBParaSite" id="NBR_0001675301-mRNA-1"/>
    </source>
</evidence>